<feature type="binding site" evidence="4">
    <location>
        <position position="162"/>
    </location>
    <ligand>
        <name>substrate</name>
    </ligand>
</feature>
<evidence type="ECO:0000256" key="3">
    <source>
        <dbReference type="ARBA" id="ARBA00023239"/>
    </source>
</evidence>
<comment type="catalytic activity">
    <reaction evidence="4">
        <text>chorismate = 4-hydroxybenzoate + pyruvate</text>
        <dbReference type="Rhea" id="RHEA:16505"/>
        <dbReference type="ChEBI" id="CHEBI:15361"/>
        <dbReference type="ChEBI" id="CHEBI:17879"/>
        <dbReference type="ChEBI" id="CHEBI:29748"/>
        <dbReference type="EC" id="4.1.3.40"/>
    </reaction>
</comment>
<keyword evidence="4" id="KW-0670">Pyruvate</keyword>
<dbReference type="Proteomes" id="UP000184268">
    <property type="component" value="Unassembled WGS sequence"/>
</dbReference>
<dbReference type="STRING" id="299255.SAMN02745129_3653"/>
<organism evidence="5 6">
    <name type="scientific">Ferrimonas marina</name>
    <dbReference type="NCBI Taxonomy" id="299255"/>
    <lineage>
        <taxon>Bacteria</taxon>
        <taxon>Pseudomonadati</taxon>
        <taxon>Pseudomonadota</taxon>
        <taxon>Gammaproteobacteria</taxon>
        <taxon>Alteromonadales</taxon>
        <taxon>Ferrimonadaceae</taxon>
        <taxon>Ferrimonas</taxon>
    </lineage>
</organism>
<reference evidence="5 6" key="1">
    <citation type="submission" date="2016-11" db="EMBL/GenBank/DDBJ databases">
        <authorList>
            <person name="Jaros S."/>
            <person name="Januszkiewicz K."/>
            <person name="Wedrychowicz H."/>
        </authorList>
    </citation>
    <scope>NUCLEOTIDE SEQUENCE [LARGE SCALE GENOMIC DNA]</scope>
    <source>
        <strain evidence="5 6">DSM 16917</strain>
    </source>
</reference>
<feature type="binding site" evidence="4">
    <location>
        <position position="103"/>
    </location>
    <ligand>
        <name>substrate</name>
    </ligand>
</feature>
<comment type="subcellular location">
    <subcellularLocation>
        <location evidence="4">Cytoplasm</location>
    </subcellularLocation>
</comment>
<protein>
    <recommendedName>
        <fullName evidence="4">Probable chorismate pyruvate-lyase</fullName>
        <shortName evidence="4">CL</shortName>
        <shortName evidence="4">CPL</shortName>
        <ecNumber evidence="4">4.1.3.40</ecNumber>
    </recommendedName>
</protein>
<dbReference type="InterPro" id="IPR007440">
    <property type="entry name" value="Chorismate--pyruvate_lyase"/>
</dbReference>
<dbReference type="GO" id="GO:0008813">
    <property type="term" value="F:chorismate lyase activity"/>
    <property type="evidence" value="ECO:0007669"/>
    <property type="project" value="UniProtKB-UniRule"/>
</dbReference>
<comment type="pathway">
    <text evidence="4">Cofactor biosynthesis; ubiquinone biosynthesis.</text>
</comment>
<dbReference type="EMBL" id="FQXG01000006">
    <property type="protein sequence ID" value="SHI02647.1"/>
    <property type="molecule type" value="Genomic_DNA"/>
</dbReference>
<dbReference type="UniPathway" id="UPA00232"/>
<dbReference type="GO" id="GO:0005829">
    <property type="term" value="C:cytosol"/>
    <property type="evidence" value="ECO:0007669"/>
    <property type="project" value="TreeGrafter"/>
</dbReference>
<dbReference type="RefSeq" id="WP_067659606.1">
    <property type="nucleotide sequence ID" value="NZ_FQXG01000006.1"/>
</dbReference>
<dbReference type="GO" id="GO:0006744">
    <property type="term" value="P:ubiquinone biosynthetic process"/>
    <property type="evidence" value="ECO:0007669"/>
    <property type="project" value="UniProtKB-UniRule"/>
</dbReference>
<accession>A0A1M5XS51</accession>
<dbReference type="AlphaFoldDB" id="A0A1M5XS51"/>
<dbReference type="PANTHER" id="PTHR38683:SF1">
    <property type="entry name" value="CHORISMATE PYRUVATE-LYASE"/>
    <property type="match status" value="1"/>
</dbReference>
<dbReference type="HAMAP" id="MF_01632">
    <property type="entry name" value="UbiC"/>
    <property type="match status" value="1"/>
</dbReference>
<comment type="caution">
    <text evidence="4">Lacks conserved residue(s) required for the propagation of feature annotation.</text>
</comment>
<proteinExistence type="inferred from homology"/>
<dbReference type="Gene3D" id="3.40.1410.10">
    <property type="entry name" value="Chorismate lyase-like"/>
    <property type="match status" value="1"/>
</dbReference>
<gene>
    <name evidence="4" type="primary">ubiC</name>
    <name evidence="5" type="ORF">SAMN02745129_3653</name>
</gene>
<keyword evidence="2 4" id="KW-0831">Ubiquinone biosynthesis</keyword>
<dbReference type="Pfam" id="PF04345">
    <property type="entry name" value="Chor_lyase"/>
    <property type="match status" value="1"/>
</dbReference>
<dbReference type="GO" id="GO:0042866">
    <property type="term" value="P:pyruvate biosynthetic process"/>
    <property type="evidence" value="ECO:0007669"/>
    <property type="project" value="UniProtKB-UniRule"/>
</dbReference>
<sequence length="187" mass="20718">MQALDLAPEPAPSPALALWLRDPNSLTLRLKSLCRRFDVERLREWRGPAMRAGPDWQQGDPLWHREVLLKLDGVPWVYALTEVPLATFAAGDIDFQNLGSQPLGEALFGASQMRRGPVEVARYAMDSRPAMVALSVGQQPVEGLWGRGRTFRLSGRALRVNEVFLPYAEQRLGSSGNQRSSGEPKGV</sequence>
<evidence type="ECO:0000256" key="1">
    <source>
        <dbReference type="ARBA" id="ARBA00022490"/>
    </source>
</evidence>
<dbReference type="InterPro" id="IPR028978">
    <property type="entry name" value="Chorismate_lyase_/UTRA_dom_sf"/>
</dbReference>
<keyword evidence="6" id="KW-1185">Reference proteome</keyword>
<evidence type="ECO:0000256" key="4">
    <source>
        <dbReference type="HAMAP-Rule" id="MF_01632"/>
    </source>
</evidence>
<dbReference type="PANTHER" id="PTHR38683">
    <property type="entry name" value="CHORISMATE PYRUVATE-LYASE"/>
    <property type="match status" value="1"/>
</dbReference>
<dbReference type="OrthoDB" id="9789493at2"/>
<feature type="binding site" evidence="4">
    <location>
        <position position="65"/>
    </location>
    <ligand>
        <name>substrate</name>
    </ligand>
</feature>
<evidence type="ECO:0000256" key="2">
    <source>
        <dbReference type="ARBA" id="ARBA00022688"/>
    </source>
</evidence>
<comment type="similarity">
    <text evidence="4">Belongs to the UbiC family.</text>
</comment>
<keyword evidence="3 4" id="KW-0456">Lyase</keyword>
<comment type="function">
    <text evidence="4">Removes the pyruvyl group from chorismate, with concomitant aromatization of the ring, to provide 4-hydroxybenzoate (4HB) for the ubiquinone pathway.</text>
</comment>
<dbReference type="EC" id="4.1.3.40" evidence="4"/>
<keyword evidence="1 4" id="KW-0963">Cytoplasm</keyword>
<name>A0A1M5XS51_9GAMM</name>
<evidence type="ECO:0000313" key="5">
    <source>
        <dbReference type="EMBL" id="SHI02647.1"/>
    </source>
</evidence>
<dbReference type="SUPFAM" id="SSF64288">
    <property type="entry name" value="Chorismate lyase-like"/>
    <property type="match status" value="1"/>
</dbReference>
<evidence type="ECO:0000313" key="6">
    <source>
        <dbReference type="Proteomes" id="UP000184268"/>
    </source>
</evidence>